<dbReference type="PANTHER" id="PTHR46087">
    <property type="entry name" value="PUTATIVE, EXPRESSED-RELATED"/>
    <property type="match status" value="1"/>
</dbReference>
<evidence type="ECO:0000313" key="2">
    <source>
        <dbReference type="Proteomes" id="UP000236161"/>
    </source>
</evidence>
<dbReference type="Proteomes" id="UP000236161">
    <property type="component" value="Unassembled WGS sequence"/>
</dbReference>
<dbReference type="SUPFAM" id="SSF48371">
    <property type="entry name" value="ARM repeat"/>
    <property type="match status" value="1"/>
</dbReference>
<accession>A0A2H9ZUT4</accession>
<dbReference type="PANTHER" id="PTHR46087:SF9">
    <property type="entry name" value="ARM REPEAT SUPERFAMILY PROTEIN"/>
    <property type="match status" value="1"/>
</dbReference>
<dbReference type="InterPro" id="IPR049152">
    <property type="entry name" value="EFR3-like_ARM"/>
</dbReference>
<evidence type="ECO:0008006" key="3">
    <source>
        <dbReference type="Google" id="ProtNLM"/>
    </source>
</evidence>
<dbReference type="EMBL" id="KZ453612">
    <property type="protein sequence ID" value="PKA47054.1"/>
    <property type="molecule type" value="Genomic_DNA"/>
</dbReference>
<sequence length="1023" mass="113205">MVNMGVVSRKVYPACERLCIFCPALRTSSRQPVKRYKKLLADIFPKSQDEQPNDRKISKLCEYASRNPLRIPKITTYLEQRCYKELRCEQFGFVKIVMCIYRKLLVSCKEQMSLFASSLLTIIQTLLDQPRQDEMRNIGCQTLFVFLNCQMDGTYMFNLEGMVPKLCQLAQEIGEDEKKQHLRASGLQALSAMIWFMAEHSHISEEFDNVVTVVLENFRSSHQSLEDYQDGEQGNQNKWVREVLKAEGHVSLSAAATTRLPPWKNLMNDSGELNLTLDESKSPNFWSRVCVHNMANLAREATTMRRVLESIFKYLDSGNLWSPRNGLALSVLLDLQGLMEKSGPNAHLLLSILIKHIDHKTVQKQAQMQLNMIEIATHLATQSKAETSLAIVSTVSDLVRHLRRSMQCTIGNTSMSDDALKWNSKFQAAIDECLIQLSKKVGDAGHVLDMLAVTLESISGSAPVARSTISAGYRLAQIIASIPNLSYQNKVFPEALFHQLLLSMVHPDRETNIGAHRIFSVVLVPSSVSPPVATSEPAKAYDLRRTLSRTVSVFSSSAALFEKLRRDMRSFQDHASLDGLDKLNHSHDGLQICSGSTKLYKLQSMQNRIVSMKDTAVSSTEEQNIQLKPDKEIESVLLRLSGCQITLLLSSVWSQALCPENTPQNYEAIANTYGLILLFSRTKNSFHDALVQSYQLAFSLRGIALQGGSLPPSRRRSLFTLATSMIIFSSKAFGVLPLVSIAKSSLNETTVDPFLSLLEDCKLQAVNATSNLSIAYGSKEDDIKASNSLSAIKLTESHSKESMVSVIVNGFEGLSDSESSALKTQLLRDFLPDDSCPLGAQFVDMPGQMSPGPKSEDEVNSSAFPVEDDAFAEASENVADTKAQLLLDANLLSVNQLLESVLETARQVGRLSVSTTPDVPFKEMANHCEALLVGKQQKLSVFIASQQKQEVLLAENSTKPSPYPGAEEILTGGNPFLDQNINACPKPISTTSLTCAAECQNQPQFLRLPASSPYDNFLKAAGC</sequence>
<gene>
    <name evidence="1" type="ORF">AXF42_Ash011728</name>
</gene>
<keyword evidence="2" id="KW-1185">Reference proteome</keyword>
<reference evidence="1 2" key="1">
    <citation type="journal article" date="2017" name="Nature">
        <title>The Apostasia genome and the evolution of orchids.</title>
        <authorList>
            <person name="Zhang G.Q."/>
            <person name="Liu K.W."/>
            <person name="Li Z."/>
            <person name="Lohaus R."/>
            <person name="Hsiao Y.Y."/>
            <person name="Niu S.C."/>
            <person name="Wang J.Y."/>
            <person name="Lin Y.C."/>
            <person name="Xu Q."/>
            <person name="Chen L.J."/>
            <person name="Yoshida K."/>
            <person name="Fujiwara S."/>
            <person name="Wang Z.W."/>
            <person name="Zhang Y.Q."/>
            <person name="Mitsuda N."/>
            <person name="Wang M."/>
            <person name="Liu G.H."/>
            <person name="Pecoraro L."/>
            <person name="Huang H.X."/>
            <person name="Xiao X.J."/>
            <person name="Lin M."/>
            <person name="Wu X.Y."/>
            <person name="Wu W.L."/>
            <person name="Chen Y.Y."/>
            <person name="Chang S.B."/>
            <person name="Sakamoto S."/>
            <person name="Ohme-Takagi M."/>
            <person name="Yagi M."/>
            <person name="Zeng S.J."/>
            <person name="Shen C.Y."/>
            <person name="Yeh C.M."/>
            <person name="Luo Y.B."/>
            <person name="Tsai W.C."/>
            <person name="Van de Peer Y."/>
            <person name="Liu Z.J."/>
        </authorList>
    </citation>
    <scope>NUCLEOTIDE SEQUENCE [LARGE SCALE GENOMIC DNA]</scope>
    <source>
        <strain evidence="2">cv. Shenzhen</strain>
        <tissue evidence="1">Stem</tissue>
    </source>
</reference>
<protein>
    <recommendedName>
        <fullName evidence="3">Protein EFR3 like B</fullName>
    </recommendedName>
</protein>
<name>A0A2H9ZUT4_9ASPA</name>
<proteinExistence type="predicted"/>
<dbReference type="AlphaFoldDB" id="A0A2H9ZUT4"/>
<organism evidence="1 2">
    <name type="scientific">Apostasia shenzhenica</name>
    <dbReference type="NCBI Taxonomy" id="1088818"/>
    <lineage>
        <taxon>Eukaryota</taxon>
        <taxon>Viridiplantae</taxon>
        <taxon>Streptophyta</taxon>
        <taxon>Embryophyta</taxon>
        <taxon>Tracheophyta</taxon>
        <taxon>Spermatophyta</taxon>
        <taxon>Magnoliopsida</taxon>
        <taxon>Liliopsida</taxon>
        <taxon>Asparagales</taxon>
        <taxon>Orchidaceae</taxon>
        <taxon>Apostasioideae</taxon>
        <taxon>Apostasia</taxon>
    </lineage>
</organism>
<dbReference type="Pfam" id="PF21052">
    <property type="entry name" value="EFR3_ARM"/>
    <property type="match status" value="1"/>
</dbReference>
<dbReference type="InterPro" id="IPR055296">
    <property type="entry name" value="SRL2-like"/>
</dbReference>
<dbReference type="OrthoDB" id="19232at2759"/>
<evidence type="ECO:0000313" key="1">
    <source>
        <dbReference type="EMBL" id="PKA47054.1"/>
    </source>
</evidence>
<dbReference type="InterPro" id="IPR016024">
    <property type="entry name" value="ARM-type_fold"/>
</dbReference>
<dbReference type="STRING" id="1088818.A0A2H9ZUT4"/>